<dbReference type="SMART" id="SM00905">
    <property type="entry name" value="FolB"/>
    <property type="match status" value="1"/>
</dbReference>
<dbReference type="AlphaFoldDB" id="A0A1M3KYI5"/>
<evidence type="ECO:0000256" key="4">
    <source>
        <dbReference type="ARBA" id="ARBA00022909"/>
    </source>
</evidence>
<dbReference type="PANTHER" id="PTHR42844">
    <property type="entry name" value="DIHYDRONEOPTERIN ALDOLASE 1-RELATED"/>
    <property type="match status" value="1"/>
</dbReference>
<dbReference type="GO" id="GO:0004150">
    <property type="term" value="F:dihydroneopterin aldolase activity"/>
    <property type="evidence" value="ECO:0007669"/>
    <property type="project" value="UniProtKB-UniRule"/>
</dbReference>
<evidence type="ECO:0000256" key="5">
    <source>
        <dbReference type="ARBA" id="ARBA00023239"/>
    </source>
</evidence>
<feature type="domain" description="Dihydroneopterin aldolase/epimerase" evidence="7">
    <location>
        <begin position="10"/>
        <end position="123"/>
    </location>
</feature>
<sequence>MARHVALTRLSISNAEFYAFHGVRNEEQQLGGRYQVDVDLFYNATQAVVSDNLNDTINYEEVLFIVNEHMNGEPYDLIETIAYDVATAILDRFGTIHQATVRVRKMNVPIQQIIDYVEAEYSVVREG</sequence>
<protein>
    <recommendedName>
        <fullName evidence="6">7,8-dihydroneopterin aldolase</fullName>
        <ecNumber evidence="6">4.1.2.25</ecNumber>
    </recommendedName>
</protein>
<dbReference type="EMBL" id="MKVH01000021">
    <property type="protein sequence ID" value="OJX57587.1"/>
    <property type="molecule type" value="Genomic_DNA"/>
</dbReference>
<evidence type="ECO:0000313" key="9">
    <source>
        <dbReference type="Proteomes" id="UP000184233"/>
    </source>
</evidence>
<dbReference type="GO" id="GO:0005737">
    <property type="term" value="C:cytoplasm"/>
    <property type="evidence" value="ECO:0007669"/>
    <property type="project" value="TreeGrafter"/>
</dbReference>
<dbReference type="STRING" id="1895771.BGO89_06325"/>
<keyword evidence="5 6" id="KW-0456">Lyase</keyword>
<dbReference type="PANTHER" id="PTHR42844:SF1">
    <property type="entry name" value="DIHYDRONEOPTERIN ALDOLASE 1-RELATED"/>
    <property type="match status" value="1"/>
</dbReference>
<proteinExistence type="inferred from homology"/>
<dbReference type="InterPro" id="IPR006157">
    <property type="entry name" value="FolB_dom"/>
</dbReference>
<evidence type="ECO:0000313" key="8">
    <source>
        <dbReference type="EMBL" id="OJX57587.1"/>
    </source>
</evidence>
<dbReference type="InterPro" id="IPR043133">
    <property type="entry name" value="GTP-CH-I_C/QueF"/>
</dbReference>
<dbReference type="CDD" id="cd00534">
    <property type="entry name" value="DHNA_DHNTPE"/>
    <property type="match status" value="1"/>
</dbReference>
<evidence type="ECO:0000256" key="3">
    <source>
        <dbReference type="ARBA" id="ARBA00005708"/>
    </source>
</evidence>
<comment type="catalytic activity">
    <reaction evidence="1 6">
        <text>7,8-dihydroneopterin = 6-hydroxymethyl-7,8-dihydropterin + glycolaldehyde</text>
        <dbReference type="Rhea" id="RHEA:10540"/>
        <dbReference type="ChEBI" id="CHEBI:17001"/>
        <dbReference type="ChEBI" id="CHEBI:17071"/>
        <dbReference type="ChEBI" id="CHEBI:44841"/>
        <dbReference type="EC" id="4.1.2.25"/>
    </reaction>
</comment>
<reference evidence="8 9" key="1">
    <citation type="submission" date="2016-09" db="EMBL/GenBank/DDBJ databases">
        <title>Genome-resolved meta-omics ties microbial dynamics to process performance in biotechnology for thiocyanate degradation.</title>
        <authorList>
            <person name="Kantor R.S."/>
            <person name="Huddy R.J."/>
            <person name="Iyer R."/>
            <person name="Thomas B.C."/>
            <person name="Brown C.T."/>
            <person name="Anantharaman K."/>
            <person name="Tringe S."/>
            <person name="Hettich R.L."/>
            <person name="Harrison S.T."/>
            <person name="Banfield J.F."/>
        </authorList>
    </citation>
    <scope>NUCLEOTIDE SEQUENCE [LARGE SCALE GENOMIC DNA]</scope>
    <source>
        <strain evidence="8">59-99</strain>
    </source>
</reference>
<dbReference type="Gene3D" id="3.30.1130.10">
    <property type="match status" value="1"/>
</dbReference>
<evidence type="ECO:0000256" key="1">
    <source>
        <dbReference type="ARBA" id="ARBA00001353"/>
    </source>
</evidence>
<dbReference type="Pfam" id="PF02152">
    <property type="entry name" value="FolB"/>
    <property type="match status" value="1"/>
</dbReference>
<evidence type="ECO:0000256" key="2">
    <source>
        <dbReference type="ARBA" id="ARBA00005013"/>
    </source>
</evidence>
<dbReference type="GO" id="GO:0046654">
    <property type="term" value="P:tetrahydrofolate biosynthetic process"/>
    <property type="evidence" value="ECO:0007669"/>
    <property type="project" value="UniProtKB-UniRule"/>
</dbReference>
<dbReference type="GO" id="GO:0046656">
    <property type="term" value="P:folic acid biosynthetic process"/>
    <property type="evidence" value="ECO:0007669"/>
    <property type="project" value="UniProtKB-UniRule"/>
</dbReference>
<accession>A0A1M3KYI5</accession>
<dbReference type="EC" id="4.1.2.25" evidence="6"/>
<organism evidence="8 9">
    <name type="scientific">Candidatus Kapaibacterium thiocyanatum</name>
    <dbReference type="NCBI Taxonomy" id="1895771"/>
    <lineage>
        <taxon>Bacteria</taxon>
        <taxon>Pseudomonadati</taxon>
        <taxon>Candidatus Kapaibacteriota</taxon>
        <taxon>Candidatus Kapaibacteriia</taxon>
        <taxon>Candidatus Kapaibacteriales</taxon>
        <taxon>Candidatus Kapaibacteriaceae</taxon>
        <taxon>Candidatus Kapaibacterium</taxon>
    </lineage>
</organism>
<comment type="function">
    <text evidence="6">Catalyzes the conversion of 7,8-dihydroneopterin to 6-hydroxymethyl-7,8-dihydropterin.</text>
</comment>
<dbReference type="NCBIfam" id="TIGR00525">
    <property type="entry name" value="folB"/>
    <property type="match status" value="1"/>
</dbReference>
<comment type="pathway">
    <text evidence="2 6">Cofactor biosynthesis; tetrahydrofolate biosynthesis; 2-amino-4-hydroxy-6-hydroxymethyl-7,8-dihydropteridine diphosphate from 7,8-dihydroneopterin triphosphate: step 3/4.</text>
</comment>
<dbReference type="InterPro" id="IPR006156">
    <property type="entry name" value="Dihydroneopterin_aldolase"/>
</dbReference>
<comment type="caution">
    <text evidence="8">The sequence shown here is derived from an EMBL/GenBank/DDBJ whole genome shotgun (WGS) entry which is preliminary data.</text>
</comment>
<dbReference type="NCBIfam" id="TIGR00526">
    <property type="entry name" value="folB_dom"/>
    <property type="match status" value="1"/>
</dbReference>
<evidence type="ECO:0000259" key="7">
    <source>
        <dbReference type="SMART" id="SM00905"/>
    </source>
</evidence>
<dbReference type="Proteomes" id="UP000184233">
    <property type="component" value="Unassembled WGS sequence"/>
</dbReference>
<dbReference type="SUPFAM" id="SSF55620">
    <property type="entry name" value="Tetrahydrobiopterin biosynthesis enzymes-like"/>
    <property type="match status" value="1"/>
</dbReference>
<dbReference type="UniPathway" id="UPA00077">
    <property type="reaction ID" value="UER00154"/>
</dbReference>
<name>A0A1M3KYI5_9BACT</name>
<evidence type="ECO:0000256" key="6">
    <source>
        <dbReference type="RuleBase" id="RU362079"/>
    </source>
</evidence>
<comment type="similarity">
    <text evidence="3 6">Belongs to the DHNA family.</text>
</comment>
<keyword evidence="4 6" id="KW-0289">Folate biosynthesis</keyword>
<gene>
    <name evidence="8" type="ORF">BGO89_06325</name>
</gene>